<organism evidence="5 6">
    <name type="scientific">Candidatus Yanofskybacteria bacterium GW2011_GWB1_45_11</name>
    <dbReference type="NCBI Taxonomy" id="1619026"/>
    <lineage>
        <taxon>Bacteria</taxon>
        <taxon>Candidatus Yanofskyibacteriota</taxon>
    </lineage>
</organism>
<dbReference type="GO" id="GO:0006457">
    <property type="term" value="P:protein folding"/>
    <property type="evidence" value="ECO:0007669"/>
    <property type="project" value="InterPro"/>
</dbReference>
<proteinExistence type="inferred from homology"/>
<dbReference type="Gene3D" id="2.30.22.10">
    <property type="entry name" value="Head domain of nucleotide exchange factor GrpE"/>
    <property type="match status" value="1"/>
</dbReference>
<keyword evidence="3" id="KW-0963">Cytoplasm</keyword>
<sequence>MTEDILKLKKEAAEYLNNWKRERADLINYKKDEARRVEEIIRFANEGLALEIIDILDNLEIAMRNLPEEMKEKHDDWLDGIEKAVSDFQRVLARYDISRIPVEKFDPALHEAVHTERDGDRVEEVRAGYTMQGRVIRPSRVKIVK</sequence>
<dbReference type="SUPFAM" id="SSF58014">
    <property type="entry name" value="Coiled-coil domain of nucleotide exchange factor GrpE"/>
    <property type="match status" value="1"/>
</dbReference>
<evidence type="ECO:0000256" key="3">
    <source>
        <dbReference type="HAMAP-Rule" id="MF_01151"/>
    </source>
</evidence>
<evidence type="ECO:0000313" key="6">
    <source>
        <dbReference type="Proteomes" id="UP000034368"/>
    </source>
</evidence>
<evidence type="ECO:0000313" key="5">
    <source>
        <dbReference type="EMBL" id="KKT90313.1"/>
    </source>
</evidence>
<dbReference type="Gene3D" id="3.90.20.20">
    <property type="match status" value="1"/>
</dbReference>
<keyword evidence="3" id="KW-0346">Stress response</keyword>
<evidence type="ECO:0000256" key="1">
    <source>
        <dbReference type="ARBA" id="ARBA00009054"/>
    </source>
</evidence>
<accession>A0A0G1L3B2</accession>
<dbReference type="HAMAP" id="MF_01151">
    <property type="entry name" value="GrpE"/>
    <property type="match status" value="1"/>
</dbReference>
<dbReference type="GO" id="GO:0042803">
    <property type="term" value="F:protein homodimerization activity"/>
    <property type="evidence" value="ECO:0007669"/>
    <property type="project" value="InterPro"/>
</dbReference>
<dbReference type="InterPro" id="IPR013805">
    <property type="entry name" value="GrpE_CC"/>
</dbReference>
<dbReference type="CDD" id="cd00446">
    <property type="entry name" value="GrpE"/>
    <property type="match status" value="1"/>
</dbReference>
<dbReference type="GO" id="GO:0005737">
    <property type="term" value="C:cytoplasm"/>
    <property type="evidence" value="ECO:0007669"/>
    <property type="project" value="UniProtKB-SubCell"/>
</dbReference>
<dbReference type="PRINTS" id="PR00773">
    <property type="entry name" value="GRPEPROTEIN"/>
</dbReference>
<comment type="similarity">
    <text evidence="1 3 4">Belongs to the GrpE family.</text>
</comment>
<name>A0A0G1L3B2_9BACT</name>
<gene>
    <name evidence="3" type="primary">grpE</name>
    <name evidence="5" type="ORF">UW90_C0003G0037</name>
</gene>
<dbReference type="Proteomes" id="UP000034368">
    <property type="component" value="Unassembled WGS sequence"/>
</dbReference>
<comment type="function">
    <text evidence="3">Participates actively in the response to hyperosmotic and heat shock by preventing the aggregation of stress-denatured proteins, in association with DnaK and GrpE. It is the nucleotide exchange factor for DnaK and may function as a thermosensor. Unfolded proteins bind initially to DnaJ; upon interaction with the DnaJ-bound protein, DnaK hydrolyzes its bound ATP, resulting in the formation of a stable complex. GrpE releases ADP from DnaK; ATP binding to DnaK triggers the release of the substrate protein, thus completing the reaction cycle. Several rounds of ATP-dependent interactions between DnaJ, DnaK and GrpE are required for fully efficient folding.</text>
</comment>
<dbReference type="PANTHER" id="PTHR21237">
    <property type="entry name" value="GRPE PROTEIN"/>
    <property type="match status" value="1"/>
</dbReference>
<dbReference type="GO" id="GO:0051082">
    <property type="term" value="F:unfolded protein binding"/>
    <property type="evidence" value="ECO:0007669"/>
    <property type="project" value="TreeGrafter"/>
</dbReference>
<dbReference type="SUPFAM" id="SSF51064">
    <property type="entry name" value="Head domain of nucleotide exchange factor GrpE"/>
    <property type="match status" value="1"/>
</dbReference>
<evidence type="ECO:0000256" key="2">
    <source>
        <dbReference type="ARBA" id="ARBA00023186"/>
    </source>
</evidence>
<protein>
    <recommendedName>
        <fullName evidence="3">Protein GrpE</fullName>
    </recommendedName>
    <alternativeName>
        <fullName evidence="3">HSP-70 cofactor</fullName>
    </alternativeName>
</protein>
<dbReference type="Pfam" id="PF01025">
    <property type="entry name" value="GrpE"/>
    <property type="match status" value="1"/>
</dbReference>
<keyword evidence="2 3" id="KW-0143">Chaperone</keyword>
<dbReference type="GO" id="GO:0000774">
    <property type="term" value="F:adenyl-nucleotide exchange factor activity"/>
    <property type="evidence" value="ECO:0007669"/>
    <property type="project" value="InterPro"/>
</dbReference>
<comment type="caution">
    <text evidence="5">The sequence shown here is derived from an EMBL/GenBank/DDBJ whole genome shotgun (WGS) entry which is preliminary data.</text>
</comment>
<comment type="subunit">
    <text evidence="3">Homodimer.</text>
</comment>
<reference evidence="5 6" key="1">
    <citation type="journal article" date="2015" name="Nature">
        <title>rRNA introns, odd ribosomes, and small enigmatic genomes across a large radiation of phyla.</title>
        <authorList>
            <person name="Brown C.T."/>
            <person name="Hug L.A."/>
            <person name="Thomas B.C."/>
            <person name="Sharon I."/>
            <person name="Castelle C.J."/>
            <person name="Singh A."/>
            <person name="Wilkins M.J."/>
            <person name="Williams K.H."/>
            <person name="Banfield J.F."/>
        </authorList>
    </citation>
    <scope>NUCLEOTIDE SEQUENCE [LARGE SCALE GENOMIC DNA]</scope>
</reference>
<dbReference type="EMBL" id="LCKD01000003">
    <property type="protein sequence ID" value="KKT90313.1"/>
    <property type="molecule type" value="Genomic_DNA"/>
</dbReference>
<dbReference type="GO" id="GO:0051087">
    <property type="term" value="F:protein-folding chaperone binding"/>
    <property type="evidence" value="ECO:0007669"/>
    <property type="project" value="InterPro"/>
</dbReference>
<evidence type="ECO:0000256" key="4">
    <source>
        <dbReference type="RuleBase" id="RU004478"/>
    </source>
</evidence>
<dbReference type="PANTHER" id="PTHR21237:SF23">
    <property type="entry name" value="GRPE PROTEIN HOMOLOG, MITOCHONDRIAL"/>
    <property type="match status" value="1"/>
</dbReference>
<comment type="subcellular location">
    <subcellularLocation>
        <location evidence="3">Cytoplasm</location>
    </subcellularLocation>
</comment>
<dbReference type="InterPro" id="IPR000740">
    <property type="entry name" value="GrpE"/>
</dbReference>
<dbReference type="InterPro" id="IPR009012">
    <property type="entry name" value="GrpE_head"/>
</dbReference>
<dbReference type="AlphaFoldDB" id="A0A0G1L3B2"/>